<gene>
    <name evidence="1" type="ORF">BINO364_LOCUS3636</name>
</gene>
<evidence type="ECO:0000313" key="2">
    <source>
        <dbReference type="Proteomes" id="UP000838878"/>
    </source>
</evidence>
<evidence type="ECO:0000313" key="1">
    <source>
        <dbReference type="EMBL" id="CAH0716978.1"/>
    </source>
</evidence>
<organism evidence="1 2">
    <name type="scientific">Brenthis ino</name>
    <name type="common">lesser marbled fritillary</name>
    <dbReference type="NCBI Taxonomy" id="405034"/>
    <lineage>
        <taxon>Eukaryota</taxon>
        <taxon>Metazoa</taxon>
        <taxon>Ecdysozoa</taxon>
        <taxon>Arthropoda</taxon>
        <taxon>Hexapoda</taxon>
        <taxon>Insecta</taxon>
        <taxon>Pterygota</taxon>
        <taxon>Neoptera</taxon>
        <taxon>Endopterygota</taxon>
        <taxon>Lepidoptera</taxon>
        <taxon>Glossata</taxon>
        <taxon>Ditrysia</taxon>
        <taxon>Papilionoidea</taxon>
        <taxon>Nymphalidae</taxon>
        <taxon>Heliconiinae</taxon>
        <taxon>Argynnini</taxon>
        <taxon>Brenthis</taxon>
    </lineage>
</organism>
<sequence>MGHMEVFPERICPSISTTALELRYTSCGLVLPAFQHLISSCCTRLPKSKCKCISTFNHRLFNRNIRITPMVVSLVRTFPSIFPTATSSQLYSWCLYPLVCLLHSSSLVTSFLRSKLFHLL</sequence>
<keyword evidence="2" id="KW-1185">Reference proteome</keyword>
<name>A0A8J9V7W3_9NEOP</name>
<dbReference type="EMBL" id="OV170231">
    <property type="protein sequence ID" value="CAH0716978.1"/>
    <property type="molecule type" value="Genomic_DNA"/>
</dbReference>
<reference evidence="1" key="1">
    <citation type="submission" date="2021-12" db="EMBL/GenBank/DDBJ databases">
        <authorList>
            <person name="Martin H S."/>
        </authorList>
    </citation>
    <scope>NUCLEOTIDE SEQUENCE</scope>
</reference>
<dbReference type="Proteomes" id="UP000838878">
    <property type="component" value="Chromosome 11"/>
</dbReference>
<proteinExistence type="predicted"/>
<protein>
    <submittedName>
        <fullName evidence="1">Uncharacterized protein</fullName>
    </submittedName>
</protein>
<dbReference type="AlphaFoldDB" id="A0A8J9V7W3"/>
<accession>A0A8J9V7W3</accession>
<feature type="non-terminal residue" evidence="1">
    <location>
        <position position="120"/>
    </location>
</feature>